<proteinExistence type="predicted"/>
<sequence length="485" mass="55863">MLSMFNFKDSTNKISESIEVIKGEGDQIWFKGADVARALGYIKTDDAIKKHVKEKHKKMRYLLNQSFDKTADFDPAVCGVRNNSSKTIFVTESGLYSLIMRSKLPHAEEFQEWVTSDVLPSIRQTGKYDIKESTKPMPKLMSDINVFMNDNCVYLIDLGDNEYKFGITGDIVKRLAAHKKEFQYKNVVNVYKLPNINKCKNVEDKIKNQIKFLDVAIKKGTQTELFKTNEICSIEYMLSLFDKYVKQELESDDNIEPLSYADSGLQELDLEKYKIDVQSKLELEKYKLDKEYELEKYKIDKQCDTTNQTNQTNQQIQITPTSIINNIEQQDKANISKQINERVVSNINTKLSISEKSSDEDKSMSNIEISVKDNINININEGITNNDLSINVKTVPNTNMKVIKCPCGSFKSVVSDKCKQCERLVLYESLMEHGKHINTRPSDEQLKKDTKQLPTIWIAKRYGVSDNAVRKWVKRMNKKDPKPVI</sequence>
<dbReference type="PANTHER" id="PTHR36180">
    <property type="entry name" value="DNA-BINDING PROTEIN-RELATED-RELATED"/>
    <property type="match status" value="1"/>
</dbReference>
<dbReference type="InterPro" id="IPR003497">
    <property type="entry name" value="BRO_N_domain"/>
</dbReference>
<dbReference type="EMBL" id="MK071980">
    <property type="protein sequence ID" value="AYV75621.1"/>
    <property type="molecule type" value="Genomic_DNA"/>
</dbReference>
<dbReference type="PROSITE" id="PS51750">
    <property type="entry name" value="BRO_N"/>
    <property type="match status" value="1"/>
</dbReference>
<dbReference type="Pfam" id="PF02498">
    <property type="entry name" value="Bro-N"/>
    <property type="match status" value="1"/>
</dbReference>
<evidence type="ECO:0000259" key="1">
    <source>
        <dbReference type="PROSITE" id="PS51750"/>
    </source>
</evidence>
<organism evidence="2">
    <name type="scientific">Terrestrivirus sp</name>
    <dbReference type="NCBI Taxonomy" id="2487775"/>
    <lineage>
        <taxon>Viruses</taxon>
        <taxon>Varidnaviria</taxon>
        <taxon>Bamfordvirae</taxon>
        <taxon>Nucleocytoviricota</taxon>
        <taxon>Megaviricetes</taxon>
        <taxon>Imitervirales</taxon>
        <taxon>Mimiviridae</taxon>
        <taxon>Klosneuvirinae</taxon>
    </lineage>
</organism>
<reference evidence="2" key="1">
    <citation type="submission" date="2018-10" db="EMBL/GenBank/DDBJ databases">
        <title>Hidden diversity of soil giant viruses.</title>
        <authorList>
            <person name="Schulz F."/>
            <person name="Alteio L."/>
            <person name="Goudeau D."/>
            <person name="Ryan E.M."/>
            <person name="Malmstrom R.R."/>
            <person name="Blanchard J."/>
            <person name="Woyke T."/>
        </authorList>
    </citation>
    <scope>NUCLEOTIDE SEQUENCE</scope>
    <source>
        <strain evidence="2">TEV1</strain>
    </source>
</reference>
<evidence type="ECO:0000313" key="2">
    <source>
        <dbReference type="EMBL" id="AYV75621.1"/>
    </source>
</evidence>
<dbReference type="SMART" id="SM01040">
    <property type="entry name" value="Bro-N"/>
    <property type="match status" value="1"/>
</dbReference>
<gene>
    <name evidence="2" type="ORF">Terrestrivirus2_129</name>
</gene>
<protein>
    <submittedName>
        <fullName evidence="2">Putative Bro-N domain-containing protein</fullName>
    </submittedName>
</protein>
<dbReference type="PANTHER" id="PTHR36180:SF2">
    <property type="entry name" value="BRO FAMILY PROTEIN"/>
    <property type="match status" value="1"/>
</dbReference>
<feature type="domain" description="Bro-N" evidence="1">
    <location>
        <begin position="15"/>
        <end position="126"/>
    </location>
</feature>
<name>A0A3G4ZNR9_9VIRU</name>
<accession>A0A3G4ZNR9</accession>